<dbReference type="InterPro" id="IPR036259">
    <property type="entry name" value="MFS_trans_sf"/>
</dbReference>
<proteinExistence type="predicted"/>
<accession>A0A8X6QGG0</accession>
<feature type="transmembrane region" description="Helical" evidence="6">
    <location>
        <begin position="166"/>
        <end position="185"/>
    </location>
</feature>
<evidence type="ECO:0000313" key="8">
    <source>
        <dbReference type="EMBL" id="GFU17322.1"/>
    </source>
</evidence>
<feature type="region of interest" description="Disordered" evidence="5">
    <location>
        <begin position="366"/>
        <end position="401"/>
    </location>
</feature>
<gene>
    <name evidence="8" type="primary">Slc17a5</name>
    <name evidence="8" type="ORF">NPIL_486321</name>
</gene>
<dbReference type="Proteomes" id="UP000887013">
    <property type="component" value="Unassembled WGS sequence"/>
</dbReference>
<dbReference type="FunFam" id="1.20.1250.20:FF:000532">
    <property type="entry name" value="SLC (SoLute Carrier) homolog"/>
    <property type="match status" value="1"/>
</dbReference>
<feature type="transmembrane region" description="Helical" evidence="6">
    <location>
        <begin position="271"/>
        <end position="294"/>
    </location>
</feature>
<feature type="transmembrane region" description="Helical" evidence="6">
    <location>
        <begin position="205"/>
        <end position="226"/>
    </location>
</feature>
<evidence type="ECO:0000256" key="3">
    <source>
        <dbReference type="ARBA" id="ARBA00022989"/>
    </source>
</evidence>
<dbReference type="OrthoDB" id="6428670at2759"/>
<feature type="transmembrane region" description="Helical" evidence="6">
    <location>
        <begin position="306"/>
        <end position="328"/>
    </location>
</feature>
<reference evidence="8" key="1">
    <citation type="submission" date="2020-08" db="EMBL/GenBank/DDBJ databases">
        <title>Multicomponent nature underlies the extraordinary mechanical properties of spider dragline silk.</title>
        <authorList>
            <person name="Kono N."/>
            <person name="Nakamura H."/>
            <person name="Mori M."/>
            <person name="Yoshida Y."/>
            <person name="Ohtoshi R."/>
            <person name="Malay A.D."/>
            <person name="Moran D.A.P."/>
            <person name="Tomita M."/>
            <person name="Numata K."/>
            <person name="Arakawa K."/>
        </authorList>
    </citation>
    <scope>NUCLEOTIDE SEQUENCE</scope>
</reference>
<name>A0A8X6QGG0_NEPPI</name>
<dbReference type="Pfam" id="PF07690">
    <property type="entry name" value="MFS_1"/>
    <property type="match status" value="1"/>
</dbReference>
<evidence type="ECO:0000256" key="4">
    <source>
        <dbReference type="ARBA" id="ARBA00023136"/>
    </source>
</evidence>
<dbReference type="GO" id="GO:0022857">
    <property type="term" value="F:transmembrane transporter activity"/>
    <property type="evidence" value="ECO:0007669"/>
    <property type="project" value="InterPro"/>
</dbReference>
<dbReference type="AlphaFoldDB" id="A0A8X6QGG0"/>
<feature type="transmembrane region" description="Helical" evidence="6">
    <location>
        <begin position="110"/>
        <end position="128"/>
    </location>
</feature>
<evidence type="ECO:0000313" key="9">
    <source>
        <dbReference type="Proteomes" id="UP000887013"/>
    </source>
</evidence>
<protein>
    <recommendedName>
        <fullName evidence="7">Major facilitator superfamily (MFS) profile domain-containing protein</fullName>
    </recommendedName>
</protein>
<evidence type="ECO:0000256" key="5">
    <source>
        <dbReference type="SAM" id="MobiDB-lite"/>
    </source>
</evidence>
<comment type="caution">
    <text evidence="8">The sequence shown here is derived from an EMBL/GenBank/DDBJ whole genome shotgun (WGS) entry which is preliminary data.</text>
</comment>
<dbReference type="Gene3D" id="1.20.1250.20">
    <property type="entry name" value="MFS general substrate transporter like domains"/>
    <property type="match status" value="2"/>
</dbReference>
<keyword evidence="4 6" id="KW-0472">Membrane</keyword>
<dbReference type="SUPFAM" id="SSF103473">
    <property type="entry name" value="MFS general substrate transporter"/>
    <property type="match status" value="1"/>
</dbReference>
<dbReference type="GO" id="GO:0016020">
    <property type="term" value="C:membrane"/>
    <property type="evidence" value="ECO:0007669"/>
    <property type="project" value="UniProtKB-SubCell"/>
</dbReference>
<feature type="transmembrane region" description="Helical" evidence="6">
    <location>
        <begin position="340"/>
        <end position="358"/>
    </location>
</feature>
<keyword evidence="2 6" id="KW-0812">Transmembrane</keyword>
<dbReference type="InterPro" id="IPR011701">
    <property type="entry name" value="MFS"/>
</dbReference>
<organism evidence="8 9">
    <name type="scientific">Nephila pilipes</name>
    <name type="common">Giant wood spider</name>
    <name type="synonym">Nephila maculata</name>
    <dbReference type="NCBI Taxonomy" id="299642"/>
    <lineage>
        <taxon>Eukaryota</taxon>
        <taxon>Metazoa</taxon>
        <taxon>Ecdysozoa</taxon>
        <taxon>Arthropoda</taxon>
        <taxon>Chelicerata</taxon>
        <taxon>Arachnida</taxon>
        <taxon>Araneae</taxon>
        <taxon>Araneomorphae</taxon>
        <taxon>Entelegynae</taxon>
        <taxon>Araneoidea</taxon>
        <taxon>Nephilidae</taxon>
        <taxon>Nephila</taxon>
    </lineage>
</organism>
<dbReference type="PANTHER" id="PTHR11662:SF399">
    <property type="entry name" value="FI19708P1-RELATED"/>
    <property type="match status" value="1"/>
</dbReference>
<evidence type="ECO:0000259" key="7">
    <source>
        <dbReference type="PROSITE" id="PS50850"/>
    </source>
</evidence>
<dbReference type="PROSITE" id="PS50850">
    <property type="entry name" value="MFS"/>
    <property type="match status" value="1"/>
</dbReference>
<feature type="transmembrane region" description="Helical" evidence="6">
    <location>
        <begin position="247"/>
        <end position="265"/>
    </location>
</feature>
<feature type="transmembrane region" description="Helical" evidence="6">
    <location>
        <begin position="74"/>
        <end position="98"/>
    </location>
</feature>
<feature type="compositionally biased region" description="Basic and acidic residues" evidence="5">
    <location>
        <begin position="373"/>
        <end position="387"/>
    </location>
</feature>
<evidence type="ECO:0000256" key="2">
    <source>
        <dbReference type="ARBA" id="ARBA00022692"/>
    </source>
</evidence>
<dbReference type="GO" id="GO:0006820">
    <property type="term" value="P:monoatomic anion transport"/>
    <property type="evidence" value="ECO:0007669"/>
    <property type="project" value="TreeGrafter"/>
</dbReference>
<comment type="subcellular location">
    <subcellularLocation>
        <location evidence="1">Membrane</location>
        <topology evidence="1">Multi-pass membrane protein</topology>
    </subcellularLocation>
</comment>
<sequence length="401" mass="43679">MPGGLLSDRYGAKSVVVAGLLISSISHILSPVSAWSSSYLMIAIQFFRGIGQGLLPPAHFVIASNWYPSNERGFLNSFAICGLAVGAVVSGFSTGAIITTPGLGGWPSVYYIYGGLGLVLCLFIQLFLHENPRVHPNISEGEREYILQHIGKDLTKKRPPIPWKSIFTSGPVYAMMFATFGQLWASTQLLSVHPIFLSTILHFPIRANGFLTSFPFIFQAIVTFTASFVSKWLNARNYVSVDKVRKGCNLVGCLGYSLGILGVYFAGCDRILSNVFIVIAMSLIGFPFAGCMIVSCDMAPNFAGTLLGISCTFGSIASFLFPILVGIMTKNQTLEEWNQIFFISIALLIASGIIFCMFGSAEVQPWNSPPTDETDKKSPQESKEKNQIGEIMKSIEISNNL</sequence>
<keyword evidence="9" id="KW-1185">Reference proteome</keyword>
<dbReference type="InterPro" id="IPR020846">
    <property type="entry name" value="MFS_dom"/>
</dbReference>
<feature type="domain" description="Major facilitator superfamily (MFS) profile" evidence="7">
    <location>
        <begin position="1"/>
        <end position="364"/>
    </location>
</feature>
<dbReference type="PANTHER" id="PTHR11662">
    <property type="entry name" value="SOLUTE CARRIER FAMILY 17"/>
    <property type="match status" value="1"/>
</dbReference>
<evidence type="ECO:0000256" key="1">
    <source>
        <dbReference type="ARBA" id="ARBA00004141"/>
    </source>
</evidence>
<dbReference type="EMBL" id="BMAW01126569">
    <property type="protein sequence ID" value="GFU17322.1"/>
    <property type="molecule type" value="Genomic_DNA"/>
</dbReference>
<dbReference type="InterPro" id="IPR050382">
    <property type="entry name" value="MFS_Na/Anion_cotransporter"/>
</dbReference>
<feature type="transmembrane region" description="Helical" evidence="6">
    <location>
        <begin position="12"/>
        <end position="33"/>
    </location>
</feature>
<evidence type="ECO:0000256" key="6">
    <source>
        <dbReference type="SAM" id="Phobius"/>
    </source>
</evidence>
<keyword evidence="3 6" id="KW-1133">Transmembrane helix</keyword>